<evidence type="ECO:0000259" key="1">
    <source>
        <dbReference type="Pfam" id="PF00561"/>
    </source>
</evidence>
<proteinExistence type="predicted"/>
<dbReference type="InterPro" id="IPR000073">
    <property type="entry name" value="AB_hydrolase_1"/>
</dbReference>
<dbReference type="GO" id="GO:0046464">
    <property type="term" value="P:acylglycerol catabolic process"/>
    <property type="evidence" value="ECO:0007669"/>
    <property type="project" value="TreeGrafter"/>
</dbReference>
<dbReference type="GO" id="GO:0016020">
    <property type="term" value="C:membrane"/>
    <property type="evidence" value="ECO:0007669"/>
    <property type="project" value="TreeGrafter"/>
</dbReference>
<dbReference type="EMBL" id="QGMK01000925">
    <property type="protein sequence ID" value="TVY75879.1"/>
    <property type="molecule type" value="Genomic_DNA"/>
</dbReference>
<dbReference type="OrthoDB" id="2498029at2759"/>
<dbReference type="GO" id="GO:0047372">
    <property type="term" value="F:monoacylglycerol lipase activity"/>
    <property type="evidence" value="ECO:0007669"/>
    <property type="project" value="TreeGrafter"/>
</dbReference>
<dbReference type="AlphaFoldDB" id="A0A8T9C282"/>
<dbReference type="PANTHER" id="PTHR43798">
    <property type="entry name" value="MONOACYLGLYCEROL LIPASE"/>
    <property type="match status" value="1"/>
</dbReference>
<protein>
    <submittedName>
        <fullName evidence="2">AB hydrolase superfamily protein</fullName>
    </submittedName>
</protein>
<dbReference type="InterPro" id="IPR050266">
    <property type="entry name" value="AB_hydrolase_sf"/>
</dbReference>
<accession>A0A8T9C282</accession>
<dbReference type="PANTHER" id="PTHR43798:SF5">
    <property type="entry name" value="MONOACYLGLYCEROL LIPASE ABHD6"/>
    <property type="match status" value="1"/>
</dbReference>
<dbReference type="Proteomes" id="UP000469558">
    <property type="component" value="Unassembled WGS sequence"/>
</dbReference>
<dbReference type="Pfam" id="PF00561">
    <property type="entry name" value="Abhydrolase_1"/>
    <property type="match status" value="1"/>
</dbReference>
<keyword evidence="2" id="KW-0378">Hydrolase</keyword>
<sequence length="329" mass="35462">MSTLQSLRTDDNITIKYIDTGVNGDQEALKPLLILLHGFTGSSAVWKRNIPGLAKKYRVIAPDLRGHGESDKPGHGYHVMRLAMDLHRLVKSIVAPTAKDAHDDGEVETKQWKAIGGSLGCAILWAYASLFTTQPFSHIILIDQSPLQNSDLSGWDSRFCNRGMNSAPAVSALQATLALSPVTAHKGTIAACFSYRSHPQSSDTVSAEEAASDEAFFLGEAVKGDAWWYGKLMADHTALDWRDSIRASFGKGSGSSTKVLVMASSRSGCFPAAGPMAVVGLVNEGCEEQEKKAQGVVVDWGGHWLYWENPARFAKIALAFLADGEVVDA</sequence>
<name>A0A8T9C282_9HELO</name>
<feature type="domain" description="AB hydrolase-1" evidence="1">
    <location>
        <begin position="31"/>
        <end position="310"/>
    </location>
</feature>
<evidence type="ECO:0000313" key="2">
    <source>
        <dbReference type="EMBL" id="TVY75879.1"/>
    </source>
</evidence>
<dbReference type="SUPFAM" id="SSF53474">
    <property type="entry name" value="alpha/beta-Hydrolases"/>
    <property type="match status" value="1"/>
</dbReference>
<dbReference type="Gene3D" id="3.40.50.1820">
    <property type="entry name" value="alpha/beta hydrolase"/>
    <property type="match status" value="1"/>
</dbReference>
<organism evidence="2 3">
    <name type="scientific">Lachnellula suecica</name>
    <dbReference type="NCBI Taxonomy" id="602035"/>
    <lineage>
        <taxon>Eukaryota</taxon>
        <taxon>Fungi</taxon>
        <taxon>Dikarya</taxon>
        <taxon>Ascomycota</taxon>
        <taxon>Pezizomycotina</taxon>
        <taxon>Leotiomycetes</taxon>
        <taxon>Helotiales</taxon>
        <taxon>Lachnaceae</taxon>
        <taxon>Lachnellula</taxon>
    </lineage>
</organism>
<dbReference type="InterPro" id="IPR029058">
    <property type="entry name" value="AB_hydrolase_fold"/>
</dbReference>
<reference evidence="2 3" key="1">
    <citation type="submission" date="2018-05" db="EMBL/GenBank/DDBJ databases">
        <title>Genome sequencing and assembly of the regulated plant pathogen Lachnellula willkommii and related sister species for the development of diagnostic species identification markers.</title>
        <authorList>
            <person name="Giroux E."/>
            <person name="Bilodeau G."/>
        </authorList>
    </citation>
    <scope>NUCLEOTIDE SEQUENCE [LARGE SCALE GENOMIC DNA]</scope>
    <source>
        <strain evidence="2 3">CBS 268.59</strain>
    </source>
</reference>
<keyword evidence="3" id="KW-1185">Reference proteome</keyword>
<evidence type="ECO:0000313" key="3">
    <source>
        <dbReference type="Proteomes" id="UP000469558"/>
    </source>
</evidence>
<gene>
    <name evidence="2" type="primary">ydjP_0</name>
    <name evidence="2" type="ORF">LSUE1_G006720</name>
</gene>
<comment type="caution">
    <text evidence="2">The sequence shown here is derived from an EMBL/GenBank/DDBJ whole genome shotgun (WGS) entry which is preliminary data.</text>
</comment>